<dbReference type="GO" id="GO:0004553">
    <property type="term" value="F:hydrolase activity, hydrolyzing O-glycosyl compounds"/>
    <property type="evidence" value="ECO:0007669"/>
    <property type="project" value="InterPro"/>
</dbReference>
<dbReference type="InterPro" id="IPR000322">
    <property type="entry name" value="Glyco_hydro_31_TIM"/>
</dbReference>
<dbReference type="InterPro" id="IPR017853">
    <property type="entry name" value="GH"/>
</dbReference>
<dbReference type="EMBL" id="KK785032">
    <property type="protein sequence ID" value="KDO52520.1"/>
    <property type="molecule type" value="Genomic_DNA"/>
</dbReference>
<dbReference type="GO" id="GO:0005975">
    <property type="term" value="P:carbohydrate metabolic process"/>
    <property type="evidence" value="ECO:0007669"/>
    <property type="project" value="InterPro"/>
</dbReference>
<organism evidence="4 5">
    <name type="scientific">Citrus sinensis</name>
    <name type="common">Sweet orange</name>
    <name type="synonym">Citrus aurantium var. sinensis</name>
    <dbReference type="NCBI Taxonomy" id="2711"/>
    <lineage>
        <taxon>Eukaryota</taxon>
        <taxon>Viridiplantae</taxon>
        <taxon>Streptophyta</taxon>
        <taxon>Embryophyta</taxon>
        <taxon>Tracheophyta</taxon>
        <taxon>Spermatophyta</taxon>
        <taxon>Magnoliopsida</taxon>
        <taxon>eudicotyledons</taxon>
        <taxon>Gunneridae</taxon>
        <taxon>Pentapetalae</taxon>
        <taxon>rosids</taxon>
        <taxon>malvids</taxon>
        <taxon>Sapindales</taxon>
        <taxon>Rutaceae</taxon>
        <taxon>Aurantioideae</taxon>
        <taxon>Citrus</taxon>
    </lineage>
</organism>
<evidence type="ECO:0000256" key="2">
    <source>
        <dbReference type="RuleBase" id="RU361185"/>
    </source>
</evidence>
<comment type="similarity">
    <text evidence="1 2">Belongs to the glycosyl hydrolase 31 family.</text>
</comment>
<dbReference type="Pfam" id="PF01055">
    <property type="entry name" value="Glyco_hydro_31_2nd"/>
    <property type="match status" value="1"/>
</dbReference>
<dbReference type="PANTHER" id="PTHR22762">
    <property type="entry name" value="ALPHA-GLUCOSIDASE"/>
    <property type="match status" value="1"/>
</dbReference>
<dbReference type="AlphaFoldDB" id="A0A067EF34"/>
<dbReference type="STRING" id="2711.A0A067EF34"/>
<feature type="non-terminal residue" evidence="4">
    <location>
        <position position="1"/>
    </location>
</feature>
<evidence type="ECO:0000313" key="4">
    <source>
        <dbReference type="EMBL" id="KDO52520.1"/>
    </source>
</evidence>
<gene>
    <name evidence="4" type="ORF">CISIN_1g0462162mg</name>
</gene>
<dbReference type="Proteomes" id="UP000027120">
    <property type="component" value="Unassembled WGS sequence"/>
</dbReference>
<dbReference type="SUPFAM" id="SSF51445">
    <property type="entry name" value="(Trans)glycosidases"/>
    <property type="match status" value="1"/>
</dbReference>
<evidence type="ECO:0000256" key="1">
    <source>
        <dbReference type="ARBA" id="ARBA00007806"/>
    </source>
</evidence>
<dbReference type="PANTHER" id="PTHR22762:SF120">
    <property type="entry name" value="HETEROGLYCAN GLUCOSIDASE 1"/>
    <property type="match status" value="1"/>
</dbReference>
<reference evidence="4 5" key="1">
    <citation type="submission" date="2014-04" db="EMBL/GenBank/DDBJ databases">
        <authorList>
            <consortium name="International Citrus Genome Consortium"/>
            <person name="Gmitter F."/>
            <person name="Chen C."/>
            <person name="Farmerie W."/>
            <person name="Harkins T."/>
            <person name="Desany B."/>
            <person name="Mohiuddin M."/>
            <person name="Kodira C."/>
            <person name="Borodovsky M."/>
            <person name="Lomsadze A."/>
            <person name="Burns P."/>
            <person name="Jenkins J."/>
            <person name="Prochnik S."/>
            <person name="Shu S."/>
            <person name="Chapman J."/>
            <person name="Pitluck S."/>
            <person name="Schmutz J."/>
            <person name="Rokhsar D."/>
        </authorList>
    </citation>
    <scope>NUCLEOTIDE SEQUENCE</scope>
</reference>
<keyword evidence="2" id="KW-0378">Hydrolase</keyword>
<feature type="domain" description="Glycoside hydrolase family 31 TIM barrel" evidence="3">
    <location>
        <begin position="1"/>
        <end position="59"/>
    </location>
</feature>
<protein>
    <recommendedName>
        <fullName evidence="3">Glycoside hydrolase family 31 TIM barrel domain-containing protein</fullName>
    </recommendedName>
</protein>
<keyword evidence="5" id="KW-1185">Reference proteome</keyword>
<sequence length="87" mass="9266">GLSGQPHSGPDIGGFAGNATPRLFGRWMGIRAVFPFCRGHSETNTIDHEPRSFGEEPASVLSSRPSGMIPFLNILLYNCIALVGLPA</sequence>
<name>A0A067EF34_CITSI</name>
<proteinExistence type="inferred from homology"/>
<dbReference type="Gene3D" id="3.20.20.80">
    <property type="entry name" value="Glycosidases"/>
    <property type="match status" value="1"/>
</dbReference>
<accession>A0A067EF34</accession>
<evidence type="ECO:0000259" key="3">
    <source>
        <dbReference type="Pfam" id="PF01055"/>
    </source>
</evidence>
<evidence type="ECO:0000313" key="5">
    <source>
        <dbReference type="Proteomes" id="UP000027120"/>
    </source>
</evidence>
<keyword evidence="2" id="KW-0326">Glycosidase</keyword>